<proteinExistence type="predicted"/>
<dbReference type="InterPro" id="IPR011049">
    <property type="entry name" value="Serralysin-like_metalloprot_C"/>
</dbReference>
<dbReference type="InterPro" id="IPR028994">
    <property type="entry name" value="Integrin_alpha_N"/>
</dbReference>
<dbReference type="Gene3D" id="2.150.10.10">
    <property type="entry name" value="Serralysin-like metalloprotease, C-terminal"/>
    <property type="match status" value="3"/>
</dbReference>
<dbReference type="RefSeq" id="WP_103966703.1">
    <property type="nucleotide sequence ID" value="NZ_FNUX01000014.1"/>
</dbReference>
<dbReference type="Pfam" id="PF13517">
    <property type="entry name" value="FG-GAP_3"/>
    <property type="match status" value="2"/>
</dbReference>
<dbReference type="InterPro" id="IPR018511">
    <property type="entry name" value="Hemolysin-typ_Ca-bd_CS"/>
</dbReference>
<dbReference type="InterPro" id="IPR013517">
    <property type="entry name" value="FG-GAP"/>
</dbReference>
<dbReference type="InterPro" id="IPR001343">
    <property type="entry name" value="Hemolysn_Ca-bd"/>
</dbReference>
<name>A0A1H5VT26_9PROT</name>
<dbReference type="AlphaFoldDB" id="A0A1H5VT26"/>
<dbReference type="OrthoDB" id="8607307at2"/>
<dbReference type="PANTHER" id="PTHR44103:SF1">
    <property type="entry name" value="PROPROTEIN CONVERTASE P"/>
    <property type="match status" value="1"/>
</dbReference>
<accession>A0A1H5VT26</accession>
<sequence length="1042" mass="108346">MSNPVFRYTPFDPPVAGYGGSFRAMVDIDGDNDLDGFAGNYDGTISFLRNMGTATHPVFAAPITNPFGLKDVGSKSAPTFVDIDNDGDLDAFVGNNGGNTRFFRNEGTANNPKFVAAGINPFGLSDVGFRAGPTFADIDGDGDFDAFIGNGNWQTLFFENTGTISNPIFIANNSLNFGGYPNFVDIDYDDDLDVFCDVGGGLAFYRNIGTINNPRYYFDSYNPFGLSWVDSFADIDDDGDWDTSISDYGFMQNTGPGYSPSFRGFSQFDFGRIYYANPEIVDIDNDGDFDMFVSSGFENITRFYQNTGTITNPSFAAAVDNPFGLGNTDSSDRLTFVDIDGDGDFDSFSKTYSNDILFSQNIGTSDAPAFAAAVTHPFDFSHNGSAIDFADIDDDGDSDVFVINDSGLQFFLNTGTAVSPSFAPAVTAPPGLGGGRSGLSFVDIDGDGDLDAFGGSYGYVHFMPNNGTASSPDFTFQSGSMNVFLPGEGGRYPTDNSPVFADMDGDGDFDAFIGRYLGVGYFVNNNAPNAFNLSTVEIYKPNTFLNLDNIVIEDPDSDNVTAILTLSNVAAGSLSTRTSGTVASVFDAATGVWSASGALADVNTLLAGVFFTPASNFSGNFSIDTSISDGVAAPLLGSKSFTVAVDAMLFSTPGNDNLIGTPSLNDTASYENATAPVTVSLNIVTQQNTLGAGLDTLNDIENLIGSNFADHLTGNTANNILQGRSGNDVLTGWSGEDTMIGGPGNDSYFVENTSDTVIEALNQGIDSVNSSVTYTLPDNVENLILRGSSAINGTGNGQANTITGNVASNVLKGGAGNDILLGGAGNDTLEGGIGRDTLDGGFGADVLKGGSGNDNYVVDNTGDSIIEAAGGGIDGVNSSATFALPAQVENLTLTGAAAINGTGNNLANVIIGNAGKNQLKGAAGNDILDGRQGTDILTGGIGNDIFRFTTMGQIDTITDFNVVNDTIQLENAVFTALTVTGTLAAGRFRIGANALDANDNIIYNSATGALIYDANGSGAGAAVQIATIGTGLALTHADIVVI</sequence>
<gene>
    <name evidence="2" type="ORF">SAMN05216334_11432</name>
</gene>
<dbReference type="Pfam" id="PF00353">
    <property type="entry name" value="HemolysinCabind"/>
    <property type="match status" value="3"/>
</dbReference>
<dbReference type="PROSITE" id="PS00330">
    <property type="entry name" value="HEMOLYSIN_CALCIUM"/>
    <property type="match status" value="4"/>
</dbReference>
<dbReference type="GO" id="GO:0005509">
    <property type="term" value="F:calcium ion binding"/>
    <property type="evidence" value="ECO:0007669"/>
    <property type="project" value="InterPro"/>
</dbReference>
<reference evidence="2 3" key="1">
    <citation type="submission" date="2016-10" db="EMBL/GenBank/DDBJ databases">
        <authorList>
            <person name="de Groot N.N."/>
        </authorList>
    </citation>
    <scope>NUCLEOTIDE SEQUENCE [LARGE SCALE GENOMIC DNA]</scope>
    <source>
        <strain evidence="2 3">Nm13</strain>
    </source>
</reference>
<protein>
    <submittedName>
        <fullName evidence="2">Ca2+-binding protein, RTX toxin-related</fullName>
    </submittedName>
</protein>
<dbReference type="SUPFAM" id="SSF69318">
    <property type="entry name" value="Integrin alpha N-terminal domain"/>
    <property type="match status" value="2"/>
</dbReference>
<evidence type="ECO:0000313" key="2">
    <source>
        <dbReference type="EMBL" id="SEF90283.1"/>
    </source>
</evidence>
<dbReference type="Proteomes" id="UP000236753">
    <property type="component" value="Unassembled WGS sequence"/>
</dbReference>
<dbReference type="PRINTS" id="PR00313">
    <property type="entry name" value="CABNDNGRPT"/>
</dbReference>
<evidence type="ECO:0000313" key="3">
    <source>
        <dbReference type="Proteomes" id="UP000236753"/>
    </source>
</evidence>
<dbReference type="EMBL" id="FNUX01000014">
    <property type="protein sequence ID" value="SEF90283.1"/>
    <property type="molecule type" value="Genomic_DNA"/>
</dbReference>
<dbReference type="PANTHER" id="PTHR44103">
    <property type="entry name" value="PROPROTEIN CONVERTASE P"/>
    <property type="match status" value="1"/>
</dbReference>
<evidence type="ECO:0000256" key="1">
    <source>
        <dbReference type="ARBA" id="ARBA00022729"/>
    </source>
</evidence>
<organism evidence="2 3">
    <name type="scientific">Nitrosomonas ureae</name>
    <dbReference type="NCBI Taxonomy" id="44577"/>
    <lineage>
        <taxon>Bacteria</taxon>
        <taxon>Pseudomonadati</taxon>
        <taxon>Pseudomonadota</taxon>
        <taxon>Betaproteobacteria</taxon>
        <taxon>Nitrosomonadales</taxon>
        <taxon>Nitrosomonadaceae</taxon>
        <taxon>Nitrosomonas</taxon>
    </lineage>
</organism>
<keyword evidence="1" id="KW-0732">Signal</keyword>
<dbReference type="SUPFAM" id="SSF51120">
    <property type="entry name" value="beta-Roll"/>
    <property type="match status" value="3"/>
</dbReference>